<dbReference type="PANTHER" id="PTHR21666:SF270">
    <property type="entry name" value="MUREIN HYDROLASE ACTIVATOR ENVC"/>
    <property type="match status" value="1"/>
</dbReference>
<dbReference type="PROSITE" id="PS51257">
    <property type="entry name" value="PROKAR_LIPOPROTEIN"/>
    <property type="match status" value="1"/>
</dbReference>
<evidence type="ECO:0000313" key="2">
    <source>
        <dbReference type="EMBL" id="TCZ73028.1"/>
    </source>
</evidence>
<organism evidence="2 3">
    <name type="scientific">Paenibacillus albiflavus</name>
    <dbReference type="NCBI Taxonomy" id="2545760"/>
    <lineage>
        <taxon>Bacteria</taxon>
        <taxon>Bacillati</taxon>
        <taxon>Bacillota</taxon>
        <taxon>Bacilli</taxon>
        <taxon>Bacillales</taxon>
        <taxon>Paenibacillaceae</taxon>
        <taxon>Paenibacillus</taxon>
    </lineage>
</organism>
<gene>
    <name evidence="2" type="ORF">E0485_21645</name>
</gene>
<accession>A0A4R4E5T2</accession>
<dbReference type="OrthoDB" id="9809488at2"/>
<evidence type="ECO:0000313" key="3">
    <source>
        <dbReference type="Proteomes" id="UP000295418"/>
    </source>
</evidence>
<dbReference type="PANTHER" id="PTHR21666">
    <property type="entry name" value="PEPTIDASE-RELATED"/>
    <property type="match status" value="1"/>
</dbReference>
<evidence type="ECO:0000259" key="1">
    <source>
        <dbReference type="Pfam" id="PF01551"/>
    </source>
</evidence>
<protein>
    <submittedName>
        <fullName evidence="2">M23 family metallopeptidase</fullName>
    </submittedName>
</protein>
<keyword evidence="3" id="KW-1185">Reference proteome</keyword>
<dbReference type="SUPFAM" id="SSF51261">
    <property type="entry name" value="Duplicated hybrid motif"/>
    <property type="match status" value="1"/>
</dbReference>
<proteinExistence type="predicted"/>
<comment type="caution">
    <text evidence="2">The sequence shown here is derived from an EMBL/GenBank/DDBJ whole genome shotgun (WGS) entry which is preliminary data.</text>
</comment>
<dbReference type="EMBL" id="SKFG01000035">
    <property type="protein sequence ID" value="TCZ73028.1"/>
    <property type="molecule type" value="Genomic_DNA"/>
</dbReference>
<dbReference type="CDD" id="cd12797">
    <property type="entry name" value="M23_peptidase"/>
    <property type="match status" value="1"/>
</dbReference>
<dbReference type="AlphaFoldDB" id="A0A4R4E5T2"/>
<dbReference type="InterPro" id="IPR016047">
    <property type="entry name" value="M23ase_b-sheet_dom"/>
</dbReference>
<dbReference type="Proteomes" id="UP000295418">
    <property type="component" value="Unassembled WGS sequence"/>
</dbReference>
<sequence length="329" mass="36823">MIKTRYQSRRKKMNILKRLSAGIIPIVCLSLLIGCSNSQGVNKLEMKQLNEAFLQGDFERIYNQLSEEFRKEISLTDLQSAGAEFNKGVTEYVFQTSLPIVTNLTQYIWHDQSRTKNLTALADDAGTIVGLIFEPITTYPETDRTYTKNTYQMPIQDEWLTGWGGASEPLNYHYPHESQRYAYDLVISHDNLTYQGDKEANESYYAYGKAVVAPADGTVVGVEVNIQDNHPVGTMNAKNPFGNYVIIDHGNEEYSVIGHMQYQSASVKVGDQVKQGDVIGLCGNSGNSSEAHIHFQVQNSPDIASGNAKSIRIRLNNDVEPIRGQFIKP</sequence>
<dbReference type="InterPro" id="IPR011055">
    <property type="entry name" value="Dup_hybrid_motif"/>
</dbReference>
<feature type="domain" description="M23ase beta-sheet core" evidence="1">
    <location>
        <begin position="206"/>
        <end position="299"/>
    </location>
</feature>
<dbReference type="Pfam" id="PF01551">
    <property type="entry name" value="Peptidase_M23"/>
    <property type="match status" value="1"/>
</dbReference>
<name>A0A4R4E5T2_9BACL</name>
<dbReference type="GO" id="GO:0004222">
    <property type="term" value="F:metalloendopeptidase activity"/>
    <property type="evidence" value="ECO:0007669"/>
    <property type="project" value="TreeGrafter"/>
</dbReference>
<dbReference type="Gene3D" id="2.70.70.10">
    <property type="entry name" value="Glucose Permease (Domain IIA)"/>
    <property type="match status" value="1"/>
</dbReference>
<dbReference type="InterPro" id="IPR050570">
    <property type="entry name" value="Cell_wall_metabolism_enzyme"/>
</dbReference>
<reference evidence="2 3" key="1">
    <citation type="submission" date="2019-03" db="EMBL/GenBank/DDBJ databases">
        <authorList>
            <person name="Kim M.K.M."/>
        </authorList>
    </citation>
    <scope>NUCLEOTIDE SEQUENCE [LARGE SCALE GENOMIC DNA]</scope>
    <source>
        <strain evidence="2 3">18JY21-1</strain>
    </source>
</reference>